<sequence length="297" mass="32375">MNQGHFELIVPGSTANLGSGFDSIGLAINRYLKLKVKPSKEWAFHYPNGFEMLSDLENNLIYKVAEKVAKQYGRSCTCYDITVSSDIPLARGLGSSGAAIIAGIELANIGLDLQLKTEEKAKIACDIEGHPDNVTASLYGGLTISSYLDGKLVTLTSPLPDVSLCTLIPEVELKTETARHVLPESLLHSESVQASSVCNVMIAALLQQNWTIAGQMMEKDLFHQPYRTALIPDLPIITRAARELGAYGTFLSGAGPTIMSFVPHSQSEDIIHHLQSKFPNYQCQVLSPVIHGLQIRR</sequence>
<keyword evidence="17" id="KW-1185">Reference proteome</keyword>
<dbReference type="RefSeq" id="WP_155216254.1">
    <property type="nucleotide sequence ID" value="NZ_WNHB01000002.1"/>
</dbReference>
<keyword evidence="10 13" id="KW-0067">ATP-binding</keyword>
<dbReference type="EC" id="2.7.1.39" evidence="3 13"/>
<dbReference type="InterPro" id="IPR006204">
    <property type="entry name" value="GHMP_kinase_N_dom"/>
</dbReference>
<dbReference type="AlphaFoldDB" id="A0A6N8CLG9"/>
<dbReference type="PANTHER" id="PTHR20861">
    <property type="entry name" value="HOMOSERINE/4-DIPHOSPHOCYTIDYL-2-C-METHYL-D-ERYTHRITOL KINASE"/>
    <property type="match status" value="1"/>
</dbReference>
<evidence type="ECO:0000256" key="3">
    <source>
        <dbReference type="ARBA" id="ARBA00012078"/>
    </source>
</evidence>
<dbReference type="UniPathway" id="UPA00050">
    <property type="reaction ID" value="UER00064"/>
</dbReference>
<comment type="similarity">
    <text evidence="2 13">Belongs to the GHMP kinase family. Homoserine kinase subfamily.</text>
</comment>
<evidence type="ECO:0000256" key="7">
    <source>
        <dbReference type="ARBA" id="ARBA00022697"/>
    </source>
</evidence>
<proteinExistence type="inferred from homology"/>
<dbReference type="InterPro" id="IPR020568">
    <property type="entry name" value="Ribosomal_Su5_D2-typ_SF"/>
</dbReference>
<name>A0A6N8CLG9_9BACI</name>
<feature type="binding site" evidence="13">
    <location>
        <begin position="88"/>
        <end position="98"/>
    </location>
    <ligand>
        <name>ATP</name>
        <dbReference type="ChEBI" id="CHEBI:30616"/>
    </ligand>
</feature>
<dbReference type="InterPro" id="IPR014721">
    <property type="entry name" value="Ribsml_uS5_D2-typ_fold_subgr"/>
</dbReference>
<gene>
    <name evidence="13" type="primary">thrB</name>
    <name evidence="16" type="ORF">GMB86_01875</name>
</gene>
<dbReference type="SUPFAM" id="SSF54211">
    <property type="entry name" value="Ribosomal protein S5 domain 2-like"/>
    <property type="match status" value="1"/>
</dbReference>
<evidence type="ECO:0000259" key="15">
    <source>
        <dbReference type="Pfam" id="PF08544"/>
    </source>
</evidence>
<keyword evidence="5 13" id="KW-0028">Amino-acid biosynthesis</keyword>
<dbReference type="PANTHER" id="PTHR20861:SF1">
    <property type="entry name" value="HOMOSERINE KINASE"/>
    <property type="match status" value="1"/>
</dbReference>
<keyword evidence="8 13" id="KW-0547">Nucleotide-binding</keyword>
<dbReference type="OrthoDB" id="9769912at2"/>
<evidence type="ECO:0000256" key="11">
    <source>
        <dbReference type="ARBA" id="ARBA00049375"/>
    </source>
</evidence>
<reference evidence="16 17" key="1">
    <citation type="submission" date="2019-11" db="EMBL/GenBank/DDBJ databases">
        <title>Terrilactibacillus tamarindus sp. nov. BCM23-1 isolated from bark of Tamarindus indica.</title>
        <authorList>
            <person name="Kingkaew E."/>
            <person name="Tanasupawat S."/>
        </authorList>
    </citation>
    <scope>NUCLEOTIDE SEQUENCE [LARGE SCALE GENOMIC DNA]</scope>
    <source>
        <strain evidence="16 17">BCM23-1</strain>
    </source>
</reference>
<dbReference type="HAMAP" id="MF_00384">
    <property type="entry name" value="Homoser_kinase"/>
    <property type="match status" value="1"/>
</dbReference>
<dbReference type="SUPFAM" id="SSF55060">
    <property type="entry name" value="GHMP Kinase, C-terminal domain"/>
    <property type="match status" value="1"/>
</dbReference>
<dbReference type="InterPro" id="IPR013750">
    <property type="entry name" value="GHMP_kinase_C_dom"/>
</dbReference>
<evidence type="ECO:0000256" key="13">
    <source>
        <dbReference type="HAMAP-Rule" id="MF_00384"/>
    </source>
</evidence>
<dbReference type="GO" id="GO:0004413">
    <property type="term" value="F:homoserine kinase activity"/>
    <property type="evidence" value="ECO:0007669"/>
    <property type="project" value="UniProtKB-UniRule"/>
</dbReference>
<comment type="caution">
    <text evidence="16">The sequence shown here is derived from an EMBL/GenBank/DDBJ whole genome shotgun (WGS) entry which is preliminary data.</text>
</comment>
<comment type="pathway">
    <text evidence="1 13">Amino-acid biosynthesis; L-threonine biosynthesis; L-threonine from L-aspartate: step 4/5.</text>
</comment>
<keyword evidence="9 13" id="KW-0418">Kinase</keyword>
<evidence type="ECO:0000259" key="14">
    <source>
        <dbReference type="Pfam" id="PF00288"/>
    </source>
</evidence>
<dbReference type="Pfam" id="PF08544">
    <property type="entry name" value="GHMP_kinases_C"/>
    <property type="match status" value="1"/>
</dbReference>
<dbReference type="GO" id="GO:0005737">
    <property type="term" value="C:cytoplasm"/>
    <property type="evidence" value="ECO:0007669"/>
    <property type="project" value="UniProtKB-SubCell"/>
</dbReference>
<dbReference type="PIRSF" id="PIRSF000676">
    <property type="entry name" value="Homoser_kin"/>
    <property type="match status" value="1"/>
</dbReference>
<dbReference type="Proteomes" id="UP000440978">
    <property type="component" value="Unassembled WGS sequence"/>
</dbReference>
<evidence type="ECO:0000256" key="12">
    <source>
        <dbReference type="ARBA" id="ARBA00049954"/>
    </source>
</evidence>
<keyword evidence="13" id="KW-0963">Cytoplasm</keyword>
<evidence type="ECO:0000256" key="2">
    <source>
        <dbReference type="ARBA" id="ARBA00007370"/>
    </source>
</evidence>
<dbReference type="InterPro" id="IPR000870">
    <property type="entry name" value="Homoserine_kinase"/>
</dbReference>
<evidence type="ECO:0000313" key="16">
    <source>
        <dbReference type="EMBL" id="MTT30762.1"/>
    </source>
</evidence>
<dbReference type="NCBIfam" id="TIGR00191">
    <property type="entry name" value="thrB"/>
    <property type="match status" value="1"/>
</dbReference>
<evidence type="ECO:0000256" key="10">
    <source>
        <dbReference type="ARBA" id="ARBA00022840"/>
    </source>
</evidence>
<protein>
    <recommendedName>
        <fullName evidence="4 13">Homoserine kinase</fullName>
        <shortName evidence="13">HK</shortName>
        <shortName evidence="13">HSK</shortName>
        <ecNumber evidence="3 13">2.7.1.39</ecNumber>
    </recommendedName>
</protein>
<comment type="function">
    <text evidence="12 13">Catalyzes the ATP-dependent phosphorylation of L-homoserine to L-homoserine phosphate.</text>
</comment>
<evidence type="ECO:0000256" key="8">
    <source>
        <dbReference type="ARBA" id="ARBA00022741"/>
    </source>
</evidence>
<evidence type="ECO:0000313" key="17">
    <source>
        <dbReference type="Proteomes" id="UP000440978"/>
    </source>
</evidence>
<comment type="subcellular location">
    <subcellularLocation>
        <location evidence="13">Cytoplasm</location>
    </subcellularLocation>
</comment>
<feature type="domain" description="GHMP kinase N-terminal" evidence="14">
    <location>
        <begin position="59"/>
        <end position="141"/>
    </location>
</feature>
<dbReference type="GO" id="GO:0009088">
    <property type="term" value="P:threonine biosynthetic process"/>
    <property type="evidence" value="ECO:0007669"/>
    <property type="project" value="UniProtKB-UniRule"/>
</dbReference>
<feature type="domain" description="GHMP kinase C-terminal" evidence="15">
    <location>
        <begin position="201"/>
        <end position="280"/>
    </location>
</feature>
<dbReference type="Gene3D" id="3.30.70.890">
    <property type="entry name" value="GHMP kinase, C-terminal domain"/>
    <property type="match status" value="1"/>
</dbReference>
<dbReference type="PRINTS" id="PR00958">
    <property type="entry name" value="HOMSERKINASE"/>
</dbReference>
<evidence type="ECO:0000256" key="6">
    <source>
        <dbReference type="ARBA" id="ARBA00022679"/>
    </source>
</evidence>
<dbReference type="EMBL" id="WNHB01000002">
    <property type="protein sequence ID" value="MTT30762.1"/>
    <property type="molecule type" value="Genomic_DNA"/>
</dbReference>
<dbReference type="InterPro" id="IPR036554">
    <property type="entry name" value="GHMP_kinase_C_sf"/>
</dbReference>
<dbReference type="GO" id="GO:0005524">
    <property type="term" value="F:ATP binding"/>
    <property type="evidence" value="ECO:0007669"/>
    <property type="project" value="UniProtKB-UniRule"/>
</dbReference>
<comment type="catalytic activity">
    <reaction evidence="11 13">
        <text>L-homoserine + ATP = O-phospho-L-homoserine + ADP + H(+)</text>
        <dbReference type="Rhea" id="RHEA:13985"/>
        <dbReference type="ChEBI" id="CHEBI:15378"/>
        <dbReference type="ChEBI" id="CHEBI:30616"/>
        <dbReference type="ChEBI" id="CHEBI:57476"/>
        <dbReference type="ChEBI" id="CHEBI:57590"/>
        <dbReference type="ChEBI" id="CHEBI:456216"/>
        <dbReference type="EC" id="2.7.1.39"/>
    </reaction>
</comment>
<evidence type="ECO:0000256" key="1">
    <source>
        <dbReference type="ARBA" id="ARBA00005015"/>
    </source>
</evidence>
<evidence type="ECO:0000256" key="5">
    <source>
        <dbReference type="ARBA" id="ARBA00022605"/>
    </source>
</evidence>
<dbReference type="Gene3D" id="3.30.230.10">
    <property type="match status" value="1"/>
</dbReference>
<accession>A0A6N8CLG9</accession>
<keyword evidence="6 13" id="KW-0808">Transferase</keyword>
<keyword evidence="7 13" id="KW-0791">Threonine biosynthesis</keyword>
<dbReference type="Pfam" id="PF00288">
    <property type="entry name" value="GHMP_kinases_N"/>
    <property type="match status" value="1"/>
</dbReference>
<evidence type="ECO:0000256" key="4">
    <source>
        <dbReference type="ARBA" id="ARBA00017858"/>
    </source>
</evidence>
<dbReference type="InterPro" id="IPR006203">
    <property type="entry name" value="GHMP_knse_ATP-bd_CS"/>
</dbReference>
<evidence type="ECO:0000256" key="9">
    <source>
        <dbReference type="ARBA" id="ARBA00022777"/>
    </source>
</evidence>
<organism evidence="16 17">
    <name type="scientific">Terrilactibacillus tamarindi</name>
    <dbReference type="NCBI Taxonomy" id="2599694"/>
    <lineage>
        <taxon>Bacteria</taxon>
        <taxon>Bacillati</taxon>
        <taxon>Bacillota</taxon>
        <taxon>Bacilli</taxon>
        <taxon>Bacillales</taxon>
        <taxon>Bacillaceae</taxon>
        <taxon>Terrilactibacillus</taxon>
    </lineage>
</organism>
<dbReference type="PROSITE" id="PS00627">
    <property type="entry name" value="GHMP_KINASES_ATP"/>
    <property type="match status" value="1"/>
</dbReference>